<feature type="region of interest" description="Disordered" evidence="2">
    <location>
        <begin position="230"/>
        <end position="258"/>
    </location>
</feature>
<feature type="region of interest" description="Disordered" evidence="2">
    <location>
        <begin position="1900"/>
        <end position="1920"/>
    </location>
</feature>
<feature type="region of interest" description="Disordered" evidence="2">
    <location>
        <begin position="1735"/>
        <end position="1754"/>
    </location>
</feature>
<dbReference type="InterPro" id="IPR033336">
    <property type="entry name" value="SAXO1/2"/>
</dbReference>
<gene>
    <name evidence="3" type="primary">AVEN_1527_1</name>
    <name evidence="3" type="ORF">NPIL_595401</name>
</gene>
<feature type="region of interest" description="Disordered" evidence="2">
    <location>
        <begin position="1934"/>
        <end position="1970"/>
    </location>
</feature>
<protein>
    <submittedName>
        <fullName evidence="3">Uncharacterized protein</fullName>
    </submittedName>
</protein>
<dbReference type="EMBL" id="BMAW01099003">
    <property type="protein sequence ID" value="GFS87792.1"/>
    <property type="molecule type" value="Genomic_DNA"/>
</dbReference>
<feature type="compositionally biased region" description="Basic and acidic residues" evidence="2">
    <location>
        <begin position="1735"/>
        <end position="1753"/>
    </location>
</feature>
<dbReference type="GO" id="GO:0008017">
    <property type="term" value="F:microtubule binding"/>
    <property type="evidence" value="ECO:0007669"/>
    <property type="project" value="InterPro"/>
</dbReference>
<feature type="region of interest" description="Disordered" evidence="2">
    <location>
        <begin position="90"/>
        <end position="109"/>
    </location>
</feature>
<dbReference type="PANTHER" id="PTHR31516:SF17">
    <property type="entry name" value="STABILIZER OF AXONEMAL MICROTUBULES 2"/>
    <property type="match status" value="1"/>
</dbReference>
<feature type="region of interest" description="Disordered" evidence="2">
    <location>
        <begin position="1386"/>
        <end position="1413"/>
    </location>
</feature>
<keyword evidence="4" id="KW-1185">Reference proteome</keyword>
<feature type="region of interest" description="Disordered" evidence="2">
    <location>
        <begin position="2088"/>
        <end position="2167"/>
    </location>
</feature>
<proteinExistence type="inferred from homology"/>
<dbReference type="PANTHER" id="PTHR31516">
    <property type="entry name" value="STABILIZER OF AXONEMAL MICROTUBULES 2"/>
    <property type="match status" value="1"/>
</dbReference>
<feature type="region of interest" description="Disordered" evidence="2">
    <location>
        <begin position="1991"/>
        <end position="2013"/>
    </location>
</feature>
<dbReference type="Proteomes" id="UP000887013">
    <property type="component" value="Unassembled WGS sequence"/>
</dbReference>
<dbReference type="GO" id="GO:0036064">
    <property type="term" value="C:ciliary basal body"/>
    <property type="evidence" value="ECO:0007669"/>
    <property type="project" value="TreeGrafter"/>
</dbReference>
<feature type="compositionally biased region" description="Polar residues" evidence="2">
    <location>
        <begin position="1767"/>
        <end position="1787"/>
    </location>
</feature>
<name>A0A8X6N0U9_NEPPI</name>
<feature type="compositionally biased region" description="Polar residues" evidence="2">
    <location>
        <begin position="1900"/>
        <end position="1909"/>
    </location>
</feature>
<dbReference type="GO" id="GO:0036126">
    <property type="term" value="C:sperm flagellum"/>
    <property type="evidence" value="ECO:0007669"/>
    <property type="project" value="TreeGrafter"/>
</dbReference>
<evidence type="ECO:0000313" key="3">
    <source>
        <dbReference type="EMBL" id="GFS87792.1"/>
    </source>
</evidence>
<comment type="similarity">
    <text evidence="1">Belongs to the FAM154 family.</text>
</comment>
<feature type="compositionally biased region" description="Polar residues" evidence="2">
    <location>
        <begin position="231"/>
        <end position="250"/>
    </location>
</feature>
<feature type="compositionally biased region" description="Basic and acidic residues" evidence="2">
    <location>
        <begin position="1991"/>
        <end position="2009"/>
    </location>
</feature>
<reference evidence="3" key="1">
    <citation type="submission" date="2020-08" db="EMBL/GenBank/DDBJ databases">
        <title>Multicomponent nature underlies the extraordinary mechanical properties of spider dragline silk.</title>
        <authorList>
            <person name="Kono N."/>
            <person name="Nakamura H."/>
            <person name="Mori M."/>
            <person name="Yoshida Y."/>
            <person name="Ohtoshi R."/>
            <person name="Malay A.D."/>
            <person name="Moran D.A.P."/>
            <person name="Tomita M."/>
            <person name="Numata K."/>
            <person name="Arakawa K."/>
        </authorList>
    </citation>
    <scope>NUCLEOTIDE SEQUENCE</scope>
</reference>
<dbReference type="OrthoDB" id="407410at2759"/>
<evidence type="ECO:0000256" key="2">
    <source>
        <dbReference type="SAM" id="MobiDB-lite"/>
    </source>
</evidence>
<organism evidence="3 4">
    <name type="scientific">Nephila pilipes</name>
    <name type="common">Giant wood spider</name>
    <name type="synonym">Nephila maculata</name>
    <dbReference type="NCBI Taxonomy" id="299642"/>
    <lineage>
        <taxon>Eukaryota</taxon>
        <taxon>Metazoa</taxon>
        <taxon>Ecdysozoa</taxon>
        <taxon>Arthropoda</taxon>
        <taxon>Chelicerata</taxon>
        <taxon>Arachnida</taxon>
        <taxon>Araneae</taxon>
        <taxon>Araneomorphae</taxon>
        <taxon>Entelegynae</taxon>
        <taxon>Araneoidea</taxon>
        <taxon>Nephilidae</taxon>
        <taxon>Nephila</taxon>
    </lineage>
</organism>
<dbReference type="GO" id="GO:0005879">
    <property type="term" value="C:axonemal microtubule"/>
    <property type="evidence" value="ECO:0007669"/>
    <property type="project" value="TreeGrafter"/>
</dbReference>
<feature type="compositionally biased region" description="Low complexity" evidence="2">
    <location>
        <begin position="1946"/>
        <end position="1957"/>
    </location>
</feature>
<comment type="caution">
    <text evidence="3">The sequence shown here is derived from an EMBL/GenBank/DDBJ whole genome shotgun (WGS) entry which is preliminary data.</text>
</comment>
<dbReference type="GO" id="GO:0005814">
    <property type="term" value="C:centriole"/>
    <property type="evidence" value="ECO:0007669"/>
    <property type="project" value="TreeGrafter"/>
</dbReference>
<accession>A0A8X6N0U9</accession>
<evidence type="ECO:0000256" key="1">
    <source>
        <dbReference type="ARBA" id="ARBA00008738"/>
    </source>
</evidence>
<evidence type="ECO:0000313" key="4">
    <source>
        <dbReference type="Proteomes" id="UP000887013"/>
    </source>
</evidence>
<feature type="compositionally biased region" description="Polar residues" evidence="2">
    <location>
        <begin position="2096"/>
        <end position="2158"/>
    </location>
</feature>
<sequence>MLGKELFSNSMVLYGAGGIRHICPHRKKSQLNLGSDQQCVKSVKVTSREEKLKQRKQWETRTEQQNVSLSTDQLNAQALLASSEGFASSVTVTDTGNRNGTTQRAQGNNWSAKQIPKTLPIKRPDNLKSEGQAEFTTTHQHDFTKKSTELHIKESTRTSSEMVQAESWNNRQIPKTQIIKKEDTLMLTGPLESETTHKAAYNESAFKSNAQHSEQAESYKRPRTSLKLSGEFQSDSSYQEAFTPKQTSDTFKVKKGESKSNLKLEGEMSFERTSLDYNAASTQISRRSESAEDITALKAKKTRPESEIKIPDVPISNETTIANDFKRWNVERPVIHKPKDTLTIGDSDATDLNTTFILEKSSTSSETSKMETTVSDYKNWEVSRPVVHKPENNLKSEGSFNFETTTDAAFSSRRSMVNKNTDLQTLTERTETESIAQSVQEERTAISIAKSDGDKISSDNGHVAETTETKHRQESNGTISTLESNAFQVHKSNDVSVQESNSVSSKVESTTVIEQAVGKSAEMAVEKSAEMAIEKSVRDGSLVIEQKISEDQEIASQSEDQTQYVSWDQIRPKPIRQHSNLRQEGGMEFDTTNRSEFVSRSVERVKGIRPKTETKLFEGEFDAKTMNQVMFSTEPGEKVTPFRPKSNLHLEDGNFIDETTTAREFQPREVQRPAPIIPKSNLMQEGTMDFTTTNLTEFEGKMTEKVQPIRPTTTNKISGEIDLNTTNRVMHPEFPIERVKKIVPQSTLRMNSGVFESETTNKSQFQDWAIDRPKPIKPVPNLTQEGSMDFTTMNNLQFHEKPIEKVQQFRPQTTAKITGEFDGTTTNQVMFQDSPREKVHAFRPQDNLKLEGGNFTDESTTKKEFQNWEYVKPSPIKHDSTMKQEGDIDFSTTNRREYVRKTAGEVAMVKTQATKPKDNLRLEEGDFTSETTNKKEFQNWEYVKQSPIKHDSTMTQEGDFDFSTTNRREYIGKNAEEIAVLKSQAYRPKHNLKLEGGDFTSETTNKKEFQNWEYVKPSPIKHDSSMRQEGDIDFSTTTRREYVGKTAEEIALLKSQAYRPQDNLKLEGGDFATESTTKKEFQNWEYVKPSPIKHDSSMRQEGDIDFSTTTRREYVGKTAEEMALLKSQAFRPQDNLRLEGGDFATESTTKKEFQNWEYVKPSLIKHDSTMRQEGEIDFSTTSGREYVGKTAEKVTLIKPASSTKITGKFEGTTTNQAMYQDSPREKVKAFKPQDNLKLEGGDFATESTTKKEYQNWEYVKPSPIKHNSSMKQEGDIDFSTTTKREFVGKTAEKVSPVKPVSTTKISGDFDGTTTNQAMFQGNKSVEKVKGKRPQTNIQLEKGKFEDQTTARREFQQWEISKPQPIKPTGNLVQEGGMDFTTSNKTDFQPKSGPAAQPIRPKASSPVSGEFDGTTTNKAMFKAQTTERVHDIRPKDNLRVDSGQFVCETTNSKEFNFKAGSKPEPIKHKSNLTQEGEFDFTTTNQTQFEKKQINKVSQIRPKTLTKASDGKFYSTTTNQAMFQTPEMKTVHGIKPSDNLHVEKGKFNSNTTSSDEYQQWKVQKPTAYQLESSLKQEGNMHFETTNKTEFKERSFDKVKQIRPKTTNKIEGDFDATTTNQVMFQQHGSVQRVKPIRHESNLRLEGGKFANETTNTREYRQWVKMENKDSQNKRKIEAAGVRSVKEKSEVKKDSGAQNIKSTVDKDGQHEPWKLSKETGETIVKETKTINGQSQVRLVDEKTKTQNESERLKRSEETTQIVKSKVEFSKSDASVQKQEIDTRSSQTIQRTNGERQQRIREISAVVTDNGAKQSPKVKSIIPAGNLNNEGDMTFTTTSQTDFSRQTATMSKNESKQIISNVKEVSEKKSQKSVADVRTKVSTGNLFSEGDMTFLTTSKTDFSPQKVTNESKQMSAVHKETVSRQSKVAVENEMALNATLSRRSVSKESLSKGMSSRDSSMSPQKTPSKTKRYKPEDNLKIEAVPFDATSTTRTEFKKWETRRSSSKKRNESLKQEGSMEFNVTSNDYSLAAYQANRDQIKAKSKADQRGSLGQSGAMEFHTTSNSSYTVHTGSYGTKSKTTRPRTSLKLGSEDTAIKQDAMSSSRSNPEISTQELVSTSRAAYVTHTPSRRSVANRPTTNQKIGEGSFESQTTTRSSFTVHQGQHVEKSRPVRHESHNILNTENGFTGATTYRNSFETVKTHHCPILDLEAGRSALSFNEEKNGHLFYAPRVQG</sequence>
<feature type="region of interest" description="Disordered" evidence="2">
    <location>
        <begin position="1766"/>
        <end position="1792"/>
    </location>
</feature>